<name>A0A9R1PB32_TRITD</name>
<keyword evidence="4" id="KW-1185">Reference proteome</keyword>
<evidence type="ECO:0000256" key="1">
    <source>
        <dbReference type="SAM" id="Phobius"/>
    </source>
</evidence>
<dbReference type="OMA" id="RWNRLRF"/>
<dbReference type="InterPro" id="IPR007658">
    <property type="entry name" value="DUF594"/>
</dbReference>
<dbReference type="AlphaFoldDB" id="A0A9R1PB32"/>
<keyword evidence="1" id="KW-0812">Transmembrane</keyword>
<reference evidence="3 4" key="1">
    <citation type="submission" date="2017-09" db="EMBL/GenBank/DDBJ databases">
        <authorList>
            <consortium name="International Durum Wheat Genome Sequencing Consortium (IDWGSC)"/>
            <person name="Milanesi L."/>
        </authorList>
    </citation>
    <scope>NUCLEOTIDE SEQUENCE [LARGE SCALE GENOMIC DNA]</scope>
    <source>
        <strain evidence="4">cv. Svevo</strain>
    </source>
</reference>
<dbReference type="Proteomes" id="UP000324705">
    <property type="component" value="Chromosome 2B"/>
</dbReference>
<keyword evidence="1" id="KW-1133">Transmembrane helix</keyword>
<sequence>MGSGDVVTFQLAGASAFAYLHRVASSCLTDSTTVQALNSILWLLYQLADDVAIYVLGHMSLSSKPRQQQQLMAFWASLLLVHLGGQDTITAYAIEDNNLWLRHLFTLVVQAAGAAYVLYKYVAAGSWTLLAAAVLMSFVGVIKYGERIYALRSSGLDNISNFLDNFEVPRGEASYPVLLTNLDEEEVLQGAHDLLPICMGQLVDNNVRPSGFRYGAINAYHNPANADRTAGRSMLPQLIGMQLSLMRDLLYTKAAVIHRTSYGCISRIFSTVSTIVAFYLFRQSTMAGAGYSKGDMAVTYILLAGAFFLELASLSRAFLSTWTCTWLKAAGWNRLHAALVWLRRGVKAAQRCRRWSGSIGQHDLLEYHMHGKSGLVYTIASFVGLEHRWNRLRFFHPLVISLDLHDLLVREIERMVEASGTTYDSRNLDQWRRSRAAVGAWVTGGAGAQFYTGATGAEGEDGFDAEEAGFDGTILAWCYATHAFLDFFDLCCTLPLAERLHARAPIYMDRQVQAMSSQDKERQQGLAKAIRVLSRYMVFLLVEQPHLLPSPVRRSKYDSFCMAYREFPRISDLLGAADMSQDYGVLRPAVHLANRLLARCEHMGAQDVLLVMSQVWVEMLCYAASHCNHEAHARQLSSGTEFITVVLILSTTLKNGFRSQ</sequence>
<feature type="domain" description="DUF4220" evidence="2">
    <location>
        <begin position="42"/>
        <end position="367"/>
    </location>
</feature>
<feature type="transmembrane region" description="Helical" evidence="1">
    <location>
        <begin position="297"/>
        <end position="319"/>
    </location>
</feature>
<evidence type="ECO:0000259" key="2">
    <source>
        <dbReference type="Pfam" id="PF13968"/>
    </source>
</evidence>
<gene>
    <name evidence="3" type="ORF">TRITD_2Bv1G006170</name>
</gene>
<dbReference type="Gramene" id="TRITD2Bv1G006170.1">
    <property type="protein sequence ID" value="TRITD2Bv1G006170.1"/>
    <property type="gene ID" value="TRITD2Bv1G006170"/>
</dbReference>
<keyword evidence="1" id="KW-0472">Membrane</keyword>
<feature type="transmembrane region" description="Helical" evidence="1">
    <location>
        <begin position="100"/>
        <end position="119"/>
    </location>
</feature>
<dbReference type="PANTHER" id="PTHR31325">
    <property type="entry name" value="OS01G0798800 PROTEIN-RELATED"/>
    <property type="match status" value="1"/>
</dbReference>
<feature type="transmembrane region" description="Helical" evidence="1">
    <location>
        <begin position="260"/>
        <end position="281"/>
    </location>
</feature>
<accession>A0A9R1PB32</accession>
<dbReference type="Pfam" id="PF13968">
    <property type="entry name" value="DUF4220"/>
    <property type="match status" value="1"/>
</dbReference>
<evidence type="ECO:0000313" key="4">
    <source>
        <dbReference type="Proteomes" id="UP000324705"/>
    </source>
</evidence>
<organism evidence="3 4">
    <name type="scientific">Triticum turgidum subsp. durum</name>
    <name type="common">Durum wheat</name>
    <name type="synonym">Triticum durum</name>
    <dbReference type="NCBI Taxonomy" id="4567"/>
    <lineage>
        <taxon>Eukaryota</taxon>
        <taxon>Viridiplantae</taxon>
        <taxon>Streptophyta</taxon>
        <taxon>Embryophyta</taxon>
        <taxon>Tracheophyta</taxon>
        <taxon>Spermatophyta</taxon>
        <taxon>Magnoliopsida</taxon>
        <taxon>Liliopsida</taxon>
        <taxon>Poales</taxon>
        <taxon>Poaceae</taxon>
        <taxon>BOP clade</taxon>
        <taxon>Pooideae</taxon>
        <taxon>Triticodae</taxon>
        <taxon>Triticeae</taxon>
        <taxon>Triticinae</taxon>
        <taxon>Triticum</taxon>
    </lineage>
</organism>
<evidence type="ECO:0000313" key="3">
    <source>
        <dbReference type="EMBL" id="VAH40121.1"/>
    </source>
</evidence>
<proteinExistence type="predicted"/>
<dbReference type="InterPro" id="IPR025315">
    <property type="entry name" value="DUF4220"/>
</dbReference>
<protein>
    <recommendedName>
        <fullName evidence="2">DUF4220 domain-containing protein</fullName>
    </recommendedName>
</protein>
<dbReference type="Pfam" id="PF04578">
    <property type="entry name" value="DUF594"/>
    <property type="match status" value="1"/>
</dbReference>
<feature type="transmembrane region" description="Helical" evidence="1">
    <location>
        <begin position="126"/>
        <end position="145"/>
    </location>
</feature>
<dbReference type="EMBL" id="LT934114">
    <property type="protein sequence ID" value="VAH40121.1"/>
    <property type="molecule type" value="Genomic_DNA"/>
</dbReference>